<dbReference type="Proteomes" id="UP000199608">
    <property type="component" value="Unassembled WGS sequence"/>
</dbReference>
<gene>
    <name evidence="2" type="ORF">SAMN04487931_104192</name>
</gene>
<dbReference type="EMBL" id="FNLL01000004">
    <property type="protein sequence ID" value="SDU07441.1"/>
    <property type="molecule type" value="Genomic_DNA"/>
</dbReference>
<keyword evidence="1" id="KW-0812">Transmembrane</keyword>
<accession>A0A1H2FJD3</accession>
<evidence type="ECO:0000313" key="3">
    <source>
        <dbReference type="Proteomes" id="UP000199608"/>
    </source>
</evidence>
<keyword evidence="3" id="KW-1185">Reference proteome</keyword>
<reference evidence="3" key="1">
    <citation type="submission" date="2016-10" db="EMBL/GenBank/DDBJ databases">
        <authorList>
            <person name="Varghese N."/>
            <person name="Submissions S."/>
        </authorList>
    </citation>
    <scope>NUCLEOTIDE SEQUENCE [LARGE SCALE GENOMIC DNA]</scope>
    <source>
        <strain evidence="3">DSM 3384</strain>
    </source>
</reference>
<feature type="transmembrane region" description="Helical" evidence="1">
    <location>
        <begin position="54"/>
        <end position="73"/>
    </location>
</feature>
<protein>
    <submittedName>
        <fullName evidence="2">Methyl-accepting chemotaxis protein</fullName>
    </submittedName>
</protein>
<keyword evidence="1" id="KW-0472">Membrane</keyword>
<organism evidence="2 3">
    <name type="scientific">Desulfobacula phenolica</name>
    <dbReference type="NCBI Taxonomy" id="90732"/>
    <lineage>
        <taxon>Bacteria</taxon>
        <taxon>Pseudomonadati</taxon>
        <taxon>Thermodesulfobacteriota</taxon>
        <taxon>Desulfobacteria</taxon>
        <taxon>Desulfobacterales</taxon>
        <taxon>Desulfobacteraceae</taxon>
        <taxon>Desulfobacula</taxon>
    </lineage>
</organism>
<evidence type="ECO:0000313" key="2">
    <source>
        <dbReference type="EMBL" id="SDU07441.1"/>
    </source>
</evidence>
<sequence length="120" mass="12686">MIKLINNFAELMKIQKITDDRMVKSARGVNEVCTAARGDQKAKMGRQISTANSIMLTGTIIAIFLGLLFVFIITRIITKPLNIVIQGLGEGASQVASASGQVSSTSQSLAEGSSEQAASI</sequence>
<dbReference type="AlphaFoldDB" id="A0A1H2FJD3"/>
<name>A0A1H2FJD3_9BACT</name>
<proteinExistence type="predicted"/>
<evidence type="ECO:0000256" key="1">
    <source>
        <dbReference type="SAM" id="Phobius"/>
    </source>
</evidence>
<keyword evidence="1" id="KW-1133">Transmembrane helix</keyword>